<organism evidence="1">
    <name type="scientific">Iconisemion striatum</name>
    <dbReference type="NCBI Taxonomy" id="60296"/>
    <lineage>
        <taxon>Eukaryota</taxon>
        <taxon>Metazoa</taxon>
        <taxon>Chordata</taxon>
        <taxon>Craniata</taxon>
        <taxon>Vertebrata</taxon>
        <taxon>Euteleostomi</taxon>
        <taxon>Actinopterygii</taxon>
        <taxon>Neopterygii</taxon>
        <taxon>Teleostei</taxon>
        <taxon>Neoteleostei</taxon>
        <taxon>Acanthomorphata</taxon>
        <taxon>Ovalentaria</taxon>
        <taxon>Atherinomorphae</taxon>
        <taxon>Cyprinodontiformes</taxon>
        <taxon>Nothobranchiidae</taxon>
        <taxon>Iconisemion</taxon>
    </lineage>
</organism>
<gene>
    <name evidence="1" type="primary">Nfu_g_1_019948</name>
</gene>
<evidence type="ECO:0000313" key="1">
    <source>
        <dbReference type="EMBL" id="SBP26672.1"/>
    </source>
</evidence>
<reference evidence="1" key="1">
    <citation type="submission" date="2016-05" db="EMBL/GenBank/DDBJ databases">
        <authorList>
            <person name="Lavstsen T."/>
            <person name="Jespersen J.S."/>
        </authorList>
    </citation>
    <scope>NUCLEOTIDE SEQUENCE</scope>
    <source>
        <tissue evidence="1">Brain</tissue>
    </source>
</reference>
<name>A0A1A7Y878_9TELE</name>
<accession>A0A1A7Y878</accession>
<feature type="non-terminal residue" evidence="1">
    <location>
        <position position="57"/>
    </location>
</feature>
<dbReference type="AlphaFoldDB" id="A0A1A7Y878"/>
<protein>
    <submittedName>
        <fullName evidence="1">Uncharacterized protein</fullName>
    </submittedName>
</protein>
<feature type="non-terminal residue" evidence="1">
    <location>
        <position position="1"/>
    </location>
</feature>
<sequence>DFLFIMVGDPNVNFKLGDLLQQEHGQLYRTLLIMVGSCDLHTTHNAVKADFTRQQLD</sequence>
<dbReference type="EMBL" id="HADX01004440">
    <property type="protein sequence ID" value="SBP26672.1"/>
    <property type="molecule type" value="Transcribed_RNA"/>
</dbReference>
<proteinExistence type="predicted"/>
<reference evidence="1" key="2">
    <citation type="submission" date="2016-06" db="EMBL/GenBank/DDBJ databases">
        <title>The genome of a short-lived fish provides insights into sex chromosome evolution and the genetic control of aging.</title>
        <authorList>
            <person name="Reichwald K."/>
            <person name="Felder M."/>
            <person name="Petzold A."/>
            <person name="Koch P."/>
            <person name="Groth M."/>
            <person name="Platzer M."/>
        </authorList>
    </citation>
    <scope>NUCLEOTIDE SEQUENCE</scope>
    <source>
        <tissue evidence="1">Brain</tissue>
    </source>
</reference>